<accession>A0A0E9TJB9</accession>
<evidence type="ECO:0000313" key="1">
    <source>
        <dbReference type="EMBL" id="JAH53749.1"/>
    </source>
</evidence>
<reference evidence="1" key="1">
    <citation type="submission" date="2014-11" db="EMBL/GenBank/DDBJ databases">
        <authorList>
            <person name="Amaro Gonzalez C."/>
        </authorList>
    </citation>
    <scope>NUCLEOTIDE SEQUENCE</scope>
</reference>
<sequence>MSLELPYSTPFFPSFFWCGKLPKAKYTGQYTTNLQ</sequence>
<organism evidence="1">
    <name type="scientific">Anguilla anguilla</name>
    <name type="common">European freshwater eel</name>
    <name type="synonym">Muraena anguilla</name>
    <dbReference type="NCBI Taxonomy" id="7936"/>
    <lineage>
        <taxon>Eukaryota</taxon>
        <taxon>Metazoa</taxon>
        <taxon>Chordata</taxon>
        <taxon>Craniata</taxon>
        <taxon>Vertebrata</taxon>
        <taxon>Euteleostomi</taxon>
        <taxon>Actinopterygii</taxon>
        <taxon>Neopterygii</taxon>
        <taxon>Teleostei</taxon>
        <taxon>Anguilliformes</taxon>
        <taxon>Anguillidae</taxon>
        <taxon>Anguilla</taxon>
    </lineage>
</organism>
<protein>
    <submittedName>
        <fullName evidence="1">Uncharacterized protein</fullName>
    </submittedName>
</protein>
<dbReference type="AlphaFoldDB" id="A0A0E9TJB9"/>
<name>A0A0E9TJB9_ANGAN</name>
<reference evidence="1" key="2">
    <citation type="journal article" date="2015" name="Fish Shellfish Immunol.">
        <title>Early steps in the European eel (Anguilla anguilla)-Vibrio vulnificus interaction in the gills: Role of the RtxA13 toxin.</title>
        <authorList>
            <person name="Callol A."/>
            <person name="Pajuelo D."/>
            <person name="Ebbesson L."/>
            <person name="Teles M."/>
            <person name="MacKenzie S."/>
            <person name="Amaro C."/>
        </authorList>
    </citation>
    <scope>NUCLEOTIDE SEQUENCE</scope>
</reference>
<dbReference type="EMBL" id="GBXM01054828">
    <property type="protein sequence ID" value="JAH53749.1"/>
    <property type="molecule type" value="Transcribed_RNA"/>
</dbReference>
<proteinExistence type="predicted"/>